<reference evidence="1 2" key="1">
    <citation type="submission" date="2023-03" db="EMBL/GenBank/DDBJ databases">
        <title>Genome insight into feeding habits of ladybird beetles.</title>
        <authorList>
            <person name="Li H.-S."/>
            <person name="Huang Y.-H."/>
            <person name="Pang H."/>
        </authorList>
    </citation>
    <scope>NUCLEOTIDE SEQUENCE [LARGE SCALE GENOMIC DNA]</scope>
    <source>
        <strain evidence="1">SYSU_2023b</strain>
        <tissue evidence="1">Whole body</tissue>
    </source>
</reference>
<gene>
    <name evidence="1" type="ORF">WA026_006759</name>
</gene>
<dbReference type="EMBL" id="JARQZJ010000062">
    <property type="protein sequence ID" value="KAK9879699.1"/>
    <property type="molecule type" value="Genomic_DNA"/>
</dbReference>
<name>A0AAW1UGA1_9CUCU</name>
<protein>
    <submittedName>
        <fullName evidence="1">Uncharacterized protein</fullName>
    </submittedName>
</protein>
<accession>A0AAW1UGA1</accession>
<evidence type="ECO:0000313" key="1">
    <source>
        <dbReference type="EMBL" id="KAK9879699.1"/>
    </source>
</evidence>
<comment type="caution">
    <text evidence="1">The sequence shown here is derived from an EMBL/GenBank/DDBJ whole genome shotgun (WGS) entry which is preliminary data.</text>
</comment>
<evidence type="ECO:0000313" key="2">
    <source>
        <dbReference type="Proteomes" id="UP001431783"/>
    </source>
</evidence>
<organism evidence="1 2">
    <name type="scientific">Henosepilachna vigintioctopunctata</name>
    <dbReference type="NCBI Taxonomy" id="420089"/>
    <lineage>
        <taxon>Eukaryota</taxon>
        <taxon>Metazoa</taxon>
        <taxon>Ecdysozoa</taxon>
        <taxon>Arthropoda</taxon>
        <taxon>Hexapoda</taxon>
        <taxon>Insecta</taxon>
        <taxon>Pterygota</taxon>
        <taxon>Neoptera</taxon>
        <taxon>Endopterygota</taxon>
        <taxon>Coleoptera</taxon>
        <taxon>Polyphaga</taxon>
        <taxon>Cucujiformia</taxon>
        <taxon>Coccinelloidea</taxon>
        <taxon>Coccinellidae</taxon>
        <taxon>Epilachninae</taxon>
        <taxon>Epilachnini</taxon>
        <taxon>Henosepilachna</taxon>
    </lineage>
</organism>
<sequence length="98" mass="11358">MVKQETRTDKLNESQIVRKRKAIRTISDSSCDGCGGLVTVEVPMALCDTSERENEDKEEDNCRGCGENYYKTALVEHWLQYNICMLWTHENCTPYEDM</sequence>
<dbReference type="AlphaFoldDB" id="A0AAW1UGA1"/>
<proteinExistence type="predicted"/>
<dbReference type="Proteomes" id="UP001431783">
    <property type="component" value="Unassembled WGS sequence"/>
</dbReference>
<keyword evidence="2" id="KW-1185">Reference proteome</keyword>